<dbReference type="PANTHER" id="PTHR46283">
    <property type="entry name" value="E3 UBIQUITIN-PROTEIN LIGASE MARCH5"/>
    <property type="match status" value="1"/>
</dbReference>
<feature type="transmembrane region" description="Helical" evidence="22">
    <location>
        <begin position="158"/>
        <end position="181"/>
    </location>
</feature>
<evidence type="ECO:0000313" key="25">
    <source>
        <dbReference type="Proteomes" id="UP000479190"/>
    </source>
</evidence>
<dbReference type="PROSITE" id="PS01082">
    <property type="entry name" value="RIBOSOMAL_L7AE"/>
    <property type="match status" value="1"/>
</dbReference>
<comment type="subcellular location">
    <subcellularLocation>
        <location evidence="1">Membrane</location>
        <topology evidence="1">Multi-pass membrane protein</topology>
    </subcellularLocation>
    <subcellularLocation>
        <location evidence="2">Nucleus</location>
        <location evidence="2">Nucleolus</location>
    </subcellularLocation>
</comment>
<evidence type="ECO:0000256" key="4">
    <source>
        <dbReference type="ARBA" id="ARBA00022664"/>
    </source>
</evidence>
<feature type="region of interest" description="Disordered" evidence="21">
    <location>
        <begin position="303"/>
        <end position="326"/>
    </location>
</feature>
<evidence type="ECO:0000256" key="9">
    <source>
        <dbReference type="ARBA" id="ARBA00022833"/>
    </source>
</evidence>
<dbReference type="Proteomes" id="UP000479190">
    <property type="component" value="Unassembled WGS sequence"/>
</dbReference>
<dbReference type="GO" id="GO:0008270">
    <property type="term" value="F:zinc ion binding"/>
    <property type="evidence" value="ECO:0007669"/>
    <property type="project" value="UniProtKB-KW"/>
</dbReference>
<keyword evidence="5 22" id="KW-0812">Transmembrane</keyword>
<evidence type="ECO:0000256" key="8">
    <source>
        <dbReference type="ARBA" id="ARBA00022771"/>
    </source>
</evidence>
<feature type="transmembrane region" description="Helical" evidence="22">
    <location>
        <begin position="1231"/>
        <end position="1250"/>
    </location>
</feature>
<dbReference type="GO" id="GO:0006397">
    <property type="term" value="P:mRNA processing"/>
    <property type="evidence" value="ECO:0007669"/>
    <property type="project" value="UniProtKB-KW"/>
</dbReference>
<dbReference type="InterPro" id="IPR011016">
    <property type="entry name" value="Znf_RING-CH"/>
</dbReference>
<dbReference type="CDD" id="cd16701">
    <property type="entry name" value="RING_CH-C4HC3_MARCH5"/>
    <property type="match status" value="1"/>
</dbReference>
<organism evidence="24 25">
    <name type="scientific">Trichogramma brassicae</name>
    <dbReference type="NCBI Taxonomy" id="86971"/>
    <lineage>
        <taxon>Eukaryota</taxon>
        <taxon>Metazoa</taxon>
        <taxon>Ecdysozoa</taxon>
        <taxon>Arthropoda</taxon>
        <taxon>Hexapoda</taxon>
        <taxon>Insecta</taxon>
        <taxon>Pterygota</taxon>
        <taxon>Neoptera</taxon>
        <taxon>Endopterygota</taxon>
        <taxon>Hymenoptera</taxon>
        <taxon>Apocrita</taxon>
        <taxon>Proctotrupomorpha</taxon>
        <taxon>Chalcidoidea</taxon>
        <taxon>Trichogrammatidae</taxon>
        <taxon>Trichogramma</taxon>
    </lineage>
</organism>
<dbReference type="SUPFAM" id="SSF55315">
    <property type="entry name" value="L30e-like"/>
    <property type="match status" value="1"/>
</dbReference>
<feature type="compositionally biased region" description="Basic and acidic residues" evidence="21">
    <location>
        <begin position="1057"/>
        <end position="1070"/>
    </location>
</feature>
<keyword evidence="14" id="KW-0539">Nucleus</keyword>
<dbReference type="Gene3D" id="3.30.1330.30">
    <property type="match status" value="1"/>
</dbReference>
<evidence type="ECO:0000256" key="12">
    <source>
        <dbReference type="ARBA" id="ARBA00023136"/>
    </source>
</evidence>
<keyword evidence="25" id="KW-1185">Reference proteome</keyword>
<feature type="compositionally biased region" description="Polar residues" evidence="21">
    <location>
        <begin position="608"/>
        <end position="633"/>
    </location>
</feature>
<evidence type="ECO:0000256" key="7">
    <source>
        <dbReference type="ARBA" id="ARBA00022728"/>
    </source>
</evidence>
<evidence type="ECO:0000256" key="10">
    <source>
        <dbReference type="ARBA" id="ARBA00022884"/>
    </source>
</evidence>
<protein>
    <recommendedName>
        <fullName evidence="16">E3 ubiquitin-protein ligase MARCHF5</fullName>
    </recommendedName>
    <alternativeName>
        <fullName evidence="18">Membrane-associated RING finger protein 5</fullName>
    </alternativeName>
    <alternativeName>
        <fullName evidence="17">Membrane-associated RING-CH protein V</fullName>
    </alternativeName>
    <alternativeName>
        <fullName evidence="19">RING-type E3 ubiquitin transferase MARCHF5</fullName>
    </alternativeName>
</protein>
<dbReference type="GO" id="GO:0008380">
    <property type="term" value="P:RNA splicing"/>
    <property type="evidence" value="ECO:0007669"/>
    <property type="project" value="UniProtKB-KW"/>
</dbReference>
<dbReference type="Pfam" id="PF04147">
    <property type="entry name" value="Nop14"/>
    <property type="match status" value="1"/>
</dbReference>
<accession>A0A6H5IMC2</accession>
<evidence type="ECO:0000256" key="6">
    <source>
        <dbReference type="ARBA" id="ARBA00022723"/>
    </source>
</evidence>
<dbReference type="InterPro" id="IPR004037">
    <property type="entry name" value="Ribosomal_eL8-like_CS"/>
</dbReference>
<keyword evidence="11 22" id="KW-1133">Transmembrane helix</keyword>
<evidence type="ECO:0000256" key="21">
    <source>
        <dbReference type="SAM" id="MobiDB-lite"/>
    </source>
</evidence>
<dbReference type="GO" id="GO:0042254">
    <property type="term" value="P:ribosome biogenesis"/>
    <property type="evidence" value="ECO:0007669"/>
    <property type="project" value="InterPro"/>
</dbReference>
<dbReference type="EMBL" id="CADCXV010000917">
    <property type="protein sequence ID" value="CAB0038597.1"/>
    <property type="molecule type" value="Genomic_DNA"/>
</dbReference>
<dbReference type="GO" id="GO:0003723">
    <property type="term" value="F:RNA binding"/>
    <property type="evidence" value="ECO:0007669"/>
    <property type="project" value="UniProtKB-KW"/>
</dbReference>
<dbReference type="InterPro" id="IPR007276">
    <property type="entry name" value="Nop14"/>
</dbReference>
<evidence type="ECO:0000256" key="16">
    <source>
        <dbReference type="ARBA" id="ARBA00040151"/>
    </source>
</evidence>
<dbReference type="SUPFAM" id="SSF57850">
    <property type="entry name" value="RING/U-box"/>
    <property type="match status" value="1"/>
</dbReference>
<feature type="region of interest" description="Disordered" evidence="21">
    <location>
        <begin position="559"/>
        <end position="633"/>
    </location>
</feature>
<keyword evidence="10" id="KW-0694">RNA-binding</keyword>
<dbReference type="Pfam" id="PF12906">
    <property type="entry name" value="RINGv"/>
    <property type="match status" value="1"/>
</dbReference>
<evidence type="ECO:0000256" key="14">
    <source>
        <dbReference type="ARBA" id="ARBA00023242"/>
    </source>
</evidence>
<dbReference type="InterPro" id="IPR018492">
    <property type="entry name" value="Ribosomal_eL8/Nhp2"/>
</dbReference>
<evidence type="ECO:0000256" key="19">
    <source>
        <dbReference type="ARBA" id="ARBA00043231"/>
    </source>
</evidence>
<evidence type="ECO:0000256" key="3">
    <source>
        <dbReference type="ARBA" id="ARBA00007337"/>
    </source>
</evidence>
<keyword evidence="9" id="KW-0862">Zinc</keyword>
<evidence type="ECO:0000256" key="17">
    <source>
        <dbReference type="ARBA" id="ARBA00043044"/>
    </source>
</evidence>
<dbReference type="SMART" id="SM00744">
    <property type="entry name" value="RINGv"/>
    <property type="match status" value="1"/>
</dbReference>
<feature type="compositionally biased region" description="Basic and acidic residues" evidence="21">
    <location>
        <begin position="965"/>
        <end position="981"/>
    </location>
</feature>
<feature type="compositionally biased region" description="Polar residues" evidence="21">
    <location>
        <begin position="559"/>
        <end position="580"/>
    </location>
</feature>
<evidence type="ECO:0000256" key="13">
    <source>
        <dbReference type="ARBA" id="ARBA00023187"/>
    </source>
</evidence>
<dbReference type="InterPro" id="IPR002415">
    <property type="entry name" value="H/ACA_rnp_Nhp2-like"/>
</dbReference>
<dbReference type="PRINTS" id="PR00883">
    <property type="entry name" value="NUCLEARHMG"/>
</dbReference>
<keyword evidence="8" id="KW-0863">Zinc-finger</keyword>
<dbReference type="OrthoDB" id="5817083at2759"/>
<evidence type="ECO:0000256" key="5">
    <source>
        <dbReference type="ARBA" id="ARBA00022692"/>
    </source>
</evidence>
<dbReference type="GO" id="GO:0016020">
    <property type="term" value="C:membrane"/>
    <property type="evidence" value="ECO:0007669"/>
    <property type="project" value="UniProtKB-SubCell"/>
</dbReference>
<feature type="region of interest" description="Disordered" evidence="21">
    <location>
        <begin position="857"/>
        <end position="1090"/>
    </location>
</feature>
<keyword evidence="13" id="KW-0508">mRNA splicing</keyword>
<keyword evidence="15" id="KW-0687">Ribonucleoprotein</keyword>
<dbReference type="InterPro" id="IPR004038">
    <property type="entry name" value="Ribosomal_eL8/eL30/eS12/Gad45"/>
</dbReference>
<reference evidence="24 25" key="1">
    <citation type="submission" date="2020-02" db="EMBL/GenBank/DDBJ databases">
        <authorList>
            <person name="Ferguson B K."/>
        </authorList>
    </citation>
    <scope>NUCLEOTIDE SEQUENCE [LARGE SCALE GENOMIC DNA]</scope>
</reference>
<feature type="compositionally biased region" description="Acidic residues" evidence="21">
    <location>
        <begin position="927"/>
        <end position="955"/>
    </location>
</feature>
<feature type="transmembrane region" description="Helical" evidence="22">
    <location>
        <begin position="1298"/>
        <end position="1319"/>
    </location>
</feature>
<keyword evidence="6" id="KW-0479">Metal-binding</keyword>
<dbReference type="InterPro" id="IPR013083">
    <property type="entry name" value="Znf_RING/FYVE/PHD"/>
</dbReference>
<dbReference type="InterPro" id="IPR029064">
    <property type="entry name" value="Ribosomal_eL30-like_sf"/>
</dbReference>
<feature type="transmembrane region" description="Helical" evidence="22">
    <location>
        <begin position="1190"/>
        <end position="1210"/>
    </location>
</feature>
<feature type="domain" description="RING-CH-type" evidence="23">
    <location>
        <begin position="1097"/>
        <end position="1166"/>
    </location>
</feature>
<keyword evidence="12 22" id="KW-0472">Membrane</keyword>
<evidence type="ECO:0000256" key="20">
    <source>
        <dbReference type="ARBA" id="ARBA00055156"/>
    </source>
</evidence>
<feature type="compositionally biased region" description="Basic and acidic residues" evidence="21">
    <location>
        <begin position="1005"/>
        <end position="1014"/>
    </location>
</feature>
<evidence type="ECO:0000256" key="1">
    <source>
        <dbReference type="ARBA" id="ARBA00004141"/>
    </source>
</evidence>
<feature type="compositionally biased region" description="Low complexity" evidence="21">
    <location>
        <begin position="1071"/>
        <end position="1081"/>
    </location>
</feature>
<proteinExistence type="inferred from homology"/>
<comment type="function">
    <text evidence="20">Binds to the 5'-stem-loop of U4 snRNA and may play a role in the late stage of spliceosome assembly. The protein undergoes a conformational change upon RNA-binding.</text>
</comment>
<keyword evidence="7" id="KW-0747">Spliceosome</keyword>
<dbReference type="GO" id="GO:0032040">
    <property type="term" value="C:small-subunit processome"/>
    <property type="evidence" value="ECO:0007669"/>
    <property type="project" value="InterPro"/>
</dbReference>
<gene>
    <name evidence="24" type="ORF">TBRA_LOCUS10373</name>
</gene>
<feature type="compositionally biased region" description="Low complexity" evidence="21">
    <location>
        <begin position="303"/>
        <end position="313"/>
    </location>
</feature>
<evidence type="ECO:0000256" key="22">
    <source>
        <dbReference type="SAM" id="Phobius"/>
    </source>
</evidence>
<dbReference type="Pfam" id="PF01248">
    <property type="entry name" value="Ribosomal_L7Ae"/>
    <property type="match status" value="1"/>
</dbReference>
<dbReference type="Gene3D" id="3.30.40.10">
    <property type="entry name" value="Zinc/RING finger domain, C3HC4 (zinc finger)"/>
    <property type="match status" value="1"/>
</dbReference>
<evidence type="ECO:0000256" key="11">
    <source>
        <dbReference type="ARBA" id="ARBA00022989"/>
    </source>
</evidence>
<feature type="compositionally biased region" description="Acidic residues" evidence="21">
    <location>
        <begin position="865"/>
        <end position="914"/>
    </location>
</feature>
<sequence length="1385" mass="155557">MNLERLNALALPTTSATSNFLPLIKVNELKPDFAYKISHARKVKTKNGPKIVVHLDDQYQMFLPDLMSKATLRNYQHFVRDNAIIPVFTKNIREAFRTISLGRRLWLRLYAATRFPFVPIYGGFPVKLKTIVGQPIPYDGSLTPEDLQIKFNEAKLEIIFYFNRITESIIGLVTVALFWGVTNPFMKKGAKGIDSIKSSSPVDQFFKDVYFLVTTVKEMTKRHHAFQLSLGSRIRRPLVSVVLASDFIMGVLCSIYCQLCESSPRAPTYGYPIASSSYSDRGFFTASEADDIARVFFLSGTRSTSGTGSTTPGEKTNLENSPSGDRTHALRHTLYQQARTIPTEPRRPVGCCMKVPKILNVISARRNLADEVNPKAYPLADGTLTPKLLNLVQQAMNYKQLRKGANETTKTLNRGISEFIIMAADAVPLEILLHLPLLCEDKNVPYVFVRSKQALGRACGVSRPVVACSITTNEARVISGRIGQCSSSSSVRASREWMMSDSDDTEVLLLLPPDLFVVQASDTEGCSDCSRQKFGVVSDLIDHVQTLESRICAIESKKNNNSASTNDTKLSSDSGLSRRQTLPRAKRTILDSHQAYETNSKPKFFNHYNHSPPSSQKENSNKQSANQKESNENALWQPVSDCDHVFQWSWCVDHAHGDPSNDEDLYGHGSSSFSPSLHQNIMVKKVRKVSPFEVHVNKDKSKVLGRKTKADRGLPGVSRSKAIRKRKNTLLVEYKNRDKNNVFLDKRIGERNQNLTPEERTLARFTAEKLKSYGNKNMSTMNEDEILTFKGQSLMDVEKYDDLRISDNDSEDGDEKSGLLNKKFVEENHFGEIVDEGSDVEDEKIMTFADMIENMRKKKAKEEKNGEEDTSDDEIEESDAEQDDESDAEQDDESEAEQDDENDDVVESDAEDVNGTDNVKEHVSGNSEEDADEDEQESDAEDSEVEEDEQDSDDENNVKAKKHEKISNTDSDKDDSSSKEESESESEDNLSDLREETSDEESEEETLKETVQEKKLRRQTQEQGLVAGEAGGEEVDTQAEARKEGRGARNPSRHGLHHEDQDQGGDRQQHGEQAQVQQVQGRARRGGARVQKVQKDIGPLVKRYCWVCFATDEDDATAPWVKPCHCRGTAKWVHQRCIQRWVDEKQKGRTGALVTCPQCNTEYIIVYPDMGPLVVILDTIDGLIFRVCPLIAAGILVGCIYWTAVTFGAVTVMQVVGHKDGLQMMEQADPLVLLVGLPTIPIMLVLGKMLDWEDQALNLFRKHACKLPLLKHILKTCCVEDEVVRSQDVPPMTDPASATRILCGALLLPTIATICGKIFFSSINSNFQRTILGGVAFITIKGAFKIYYKQQQYIRQRQRRIMDYTDSNIALYRTQRNAEDNQANN</sequence>
<dbReference type="GO" id="GO:0005681">
    <property type="term" value="C:spliceosomal complex"/>
    <property type="evidence" value="ECO:0007669"/>
    <property type="project" value="UniProtKB-KW"/>
</dbReference>
<comment type="similarity">
    <text evidence="3">Belongs to the eukaryotic ribosomal protein eL8 family.</text>
</comment>
<evidence type="ECO:0000259" key="23">
    <source>
        <dbReference type="PROSITE" id="PS51292"/>
    </source>
</evidence>
<dbReference type="PRINTS" id="PR00881">
    <property type="entry name" value="L7ARS6FAMILY"/>
</dbReference>
<evidence type="ECO:0000256" key="2">
    <source>
        <dbReference type="ARBA" id="ARBA00004604"/>
    </source>
</evidence>
<evidence type="ECO:0000256" key="18">
    <source>
        <dbReference type="ARBA" id="ARBA00043185"/>
    </source>
</evidence>
<evidence type="ECO:0000256" key="15">
    <source>
        <dbReference type="ARBA" id="ARBA00023274"/>
    </source>
</evidence>
<dbReference type="FunFam" id="3.30.1330.30:FF:000002">
    <property type="entry name" value="NHP2-like protein 1 homolog"/>
    <property type="match status" value="1"/>
</dbReference>
<evidence type="ECO:0000313" key="24">
    <source>
        <dbReference type="EMBL" id="CAB0038597.1"/>
    </source>
</evidence>
<name>A0A6H5IMC2_9HYME</name>
<dbReference type="PROSITE" id="PS51292">
    <property type="entry name" value="ZF_RING_CH"/>
    <property type="match status" value="1"/>
</dbReference>
<keyword evidence="4" id="KW-0507">mRNA processing</keyword>